<proteinExistence type="inferred from homology"/>
<dbReference type="SMART" id="SM00977">
    <property type="entry name" value="TilS_C"/>
    <property type="match status" value="1"/>
</dbReference>
<comment type="subcellular location">
    <subcellularLocation>
        <location evidence="1 8">Cytoplasm</location>
    </subcellularLocation>
</comment>
<evidence type="ECO:0000256" key="4">
    <source>
        <dbReference type="ARBA" id="ARBA00022694"/>
    </source>
</evidence>
<keyword evidence="3 8" id="KW-0436">Ligase</keyword>
<keyword evidence="6 8" id="KW-0067">ATP-binding</keyword>
<dbReference type="RefSeq" id="WP_377279602.1">
    <property type="nucleotide sequence ID" value="NZ_JBHSGL010000007.1"/>
</dbReference>
<dbReference type="InterPro" id="IPR011063">
    <property type="entry name" value="TilS/TtcA_N"/>
</dbReference>
<dbReference type="Gene3D" id="3.40.50.620">
    <property type="entry name" value="HUPs"/>
    <property type="match status" value="1"/>
</dbReference>
<dbReference type="PANTHER" id="PTHR43033:SF1">
    <property type="entry name" value="TRNA(ILE)-LYSIDINE SYNTHASE-RELATED"/>
    <property type="match status" value="1"/>
</dbReference>
<gene>
    <name evidence="8 10" type="primary">tilS</name>
    <name evidence="10" type="ORF">ACFO5U_13370</name>
</gene>
<comment type="similarity">
    <text evidence="8">Belongs to the tRNA(Ile)-lysidine synthase family.</text>
</comment>
<name>A0ABV9MEJ7_9BACL</name>
<evidence type="ECO:0000256" key="8">
    <source>
        <dbReference type="HAMAP-Rule" id="MF_01161"/>
    </source>
</evidence>
<dbReference type="Pfam" id="PF11734">
    <property type="entry name" value="TilS_C"/>
    <property type="match status" value="1"/>
</dbReference>
<evidence type="ECO:0000256" key="3">
    <source>
        <dbReference type="ARBA" id="ARBA00022598"/>
    </source>
</evidence>
<dbReference type="InterPro" id="IPR014729">
    <property type="entry name" value="Rossmann-like_a/b/a_fold"/>
</dbReference>
<dbReference type="SUPFAM" id="SSF56037">
    <property type="entry name" value="PheT/TilS domain"/>
    <property type="match status" value="1"/>
</dbReference>
<dbReference type="Proteomes" id="UP001595932">
    <property type="component" value="Unassembled WGS sequence"/>
</dbReference>
<evidence type="ECO:0000313" key="11">
    <source>
        <dbReference type="Proteomes" id="UP001595932"/>
    </source>
</evidence>
<dbReference type="SUPFAM" id="SSF82829">
    <property type="entry name" value="MesJ substrate recognition domain-like"/>
    <property type="match status" value="1"/>
</dbReference>
<evidence type="ECO:0000313" key="10">
    <source>
        <dbReference type="EMBL" id="MFC4713864.1"/>
    </source>
</evidence>
<feature type="domain" description="Lysidine-tRNA(Ile) synthetase C-terminal" evidence="9">
    <location>
        <begin position="381"/>
        <end position="455"/>
    </location>
</feature>
<dbReference type="NCBIfam" id="TIGR02432">
    <property type="entry name" value="lysidine_TilS_N"/>
    <property type="match status" value="1"/>
</dbReference>
<evidence type="ECO:0000256" key="5">
    <source>
        <dbReference type="ARBA" id="ARBA00022741"/>
    </source>
</evidence>
<dbReference type="Pfam" id="PF01171">
    <property type="entry name" value="ATP_bind_3"/>
    <property type="match status" value="1"/>
</dbReference>
<dbReference type="InterPro" id="IPR012796">
    <property type="entry name" value="Lysidine-tRNA-synth_C"/>
</dbReference>
<evidence type="ECO:0000259" key="9">
    <source>
        <dbReference type="SMART" id="SM00977"/>
    </source>
</evidence>
<evidence type="ECO:0000256" key="1">
    <source>
        <dbReference type="ARBA" id="ARBA00004496"/>
    </source>
</evidence>
<dbReference type="InterPro" id="IPR012094">
    <property type="entry name" value="tRNA_Ile_lys_synt"/>
</dbReference>
<dbReference type="EC" id="6.3.4.19" evidence="8"/>
<keyword evidence="2 8" id="KW-0963">Cytoplasm</keyword>
<dbReference type="GO" id="GO:0032267">
    <property type="term" value="F:tRNA(Ile)-lysidine synthase activity"/>
    <property type="evidence" value="ECO:0007669"/>
    <property type="project" value="UniProtKB-EC"/>
</dbReference>
<reference evidence="11" key="1">
    <citation type="journal article" date="2019" name="Int. J. Syst. Evol. Microbiol.">
        <title>The Global Catalogue of Microorganisms (GCM) 10K type strain sequencing project: providing services to taxonomists for standard genome sequencing and annotation.</title>
        <authorList>
            <consortium name="The Broad Institute Genomics Platform"/>
            <consortium name="The Broad Institute Genome Sequencing Center for Infectious Disease"/>
            <person name="Wu L."/>
            <person name="Ma J."/>
        </authorList>
    </citation>
    <scope>NUCLEOTIDE SEQUENCE [LARGE SCALE GENOMIC DNA]</scope>
    <source>
        <strain evidence="11">CGMCC 1.12151</strain>
    </source>
</reference>
<comment type="caution">
    <text evidence="10">The sequence shown here is derived from an EMBL/GenBank/DDBJ whole genome shotgun (WGS) entry which is preliminary data.</text>
</comment>
<organism evidence="10 11">
    <name type="scientific">Planococcus dechangensis</name>
    <dbReference type="NCBI Taxonomy" id="1176255"/>
    <lineage>
        <taxon>Bacteria</taxon>
        <taxon>Bacillati</taxon>
        <taxon>Bacillota</taxon>
        <taxon>Bacilli</taxon>
        <taxon>Bacillales</taxon>
        <taxon>Caryophanaceae</taxon>
        <taxon>Planococcus</taxon>
    </lineage>
</organism>
<evidence type="ECO:0000256" key="2">
    <source>
        <dbReference type="ARBA" id="ARBA00022490"/>
    </source>
</evidence>
<dbReference type="NCBIfam" id="TIGR02433">
    <property type="entry name" value="lysidine_TilS_C"/>
    <property type="match status" value="1"/>
</dbReference>
<accession>A0ABV9MEJ7</accession>
<sequence>MKHYEQAMLAYFAEHELFENGDRLVIGVSGGIDSMVLLHFLASRRQQLGVTIIAVHIDHMLRGEQSAQDRKFVEQQCRLWNVPYESFAVPVPAILKQQGGNTQQVCRTERYRLFERVMIETDSTIVVTAHHADDQLETILMAGIRGSLKNGSFGMRIKRPFGGGSLVRPQLAVTKAEITHYAQLHQVPHREDPSNSSATYTRNRIRQTIVPAIVEENPRAALHFAQLAEHVNEDEAFLQELAEKALRNLMAASEEWVISAESFRNHAVALQKRMVLLLLNYLYNEKQVLITSQLAEQVRELLQSSSGTVFLHLPNNYMMRRQYDRVFFEQAPQQQEYAQSDIGLSWSPPVKGFRYCVAAIGEEPEAAEAALWYFQSAETNFYLRGRKPGDRIQLAGMSQAKKLARLMIDEKVPVQERQNWPIIVAGENRVLLVPGLRTAACLSRTKRPGDNRVLVEQCIDYAK</sequence>
<protein>
    <recommendedName>
        <fullName evidence="8">tRNA(Ile)-lysidine synthase</fullName>
        <ecNumber evidence="8">6.3.4.19</ecNumber>
    </recommendedName>
    <alternativeName>
        <fullName evidence="8">tRNA(Ile)-2-lysyl-cytidine synthase</fullName>
    </alternativeName>
    <alternativeName>
        <fullName evidence="8">tRNA(Ile)-lysidine synthetase</fullName>
    </alternativeName>
</protein>
<dbReference type="HAMAP" id="MF_01161">
    <property type="entry name" value="tRNA_Ile_lys_synt"/>
    <property type="match status" value="1"/>
</dbReference>
<evidence type="ECO:0000256" key="7">
    <source>
        <dbReference type="ARBA" id="ARBA00048539"/>
    </source>
</evidence>
<keyword evidence="11" id="KW-1185">Reference proteome</keyword>
<feature type="binding site" evidence="8">
    <location>
        <begin position="29"/>
        <end position="34"/>
    </location>
    <ligand>
        <name>ATP</name>
        <dbReference type="ChEBI" id="CHEBI:30616"/>
    </ligand>
</feature>
<comment type="catalytic activity">
    <reaction evidence="7 8">
        <text>cytidine(34) in tRNA(Ile2) + L-lysine + ATP = lysidine(34) in tRNA(Ile2) + AMP + diphosphate + H(+)</text>
        <dbReference type="Rhea" id="RHEA:43744"/>
        <dbReference type="Rhea" id="RHEA-COMP:10625"/>
        <dbReference type="Rhea" id="RHEA-COMP:10670"/>
        <dbReference type="ChEBI" id="CHEBI:15378"/>
        <dbReference type="ChEBI" id="CHEBI:30616"/>
        <dbReference type="ChEBI" id="CHEBI:32551"/>
        <dbReference type="ChEBI" id="CHEBI:33019"/>
        <dbReference type="ChEBI" id="CHEBI:82748"/>
        <dbReference type="ChEBI" id="CHEBI:83665"/>
        <dbReference type="ChEBI" id="CHEBI:456215"/>
        <dbReference type="EC" id="6.3.4.19"/>
    </reaction>
</comment>
<comment type="function">
    <text evidence="8">Ligates lysine onto the cytidine present at position 34 of the AUA codon-specific tRNA(Ile) that contains the anticodon CAU, in an ATP-dependent manner. Cytidine is converted to lysidine, thus changing the amino acid specificity of the tRNA from methionine to isoleucine.</text>
</comment>
<dbReference type="PANTHER" id="PTHR43033">
    <property type="entry name" value="TRNA(ILE)-LYSIDINE SYNTHASE-RELATED"/>
    <property type="match status" value="1"/>
</dbReference>
<dbReference type="InterPro" id="IPR012795">
    <property type="entry name" value="tRNA_Ile_lys_synt_N"/>
</dbReference>
<keyword evidence="5 8" id="KW-0547">Nucleotide-binding</keyword>
<dbReference type="Gene3D" id="3.30.465.60">
    <property type="match status" value="1"/>
</dbReference>
<dbReference type="CDD" id="cd01992">
    <property type="entry name" value="TilS_N"/>
    <property type="match status" value="1"/>
</dbReference>
<evidence type="ECO:0000256" key="6">
    <source>
        <dbReference type="ARBA" id="ARBA00022840"/>
    </source>
</evidence>
<dbReference type="EMBL" id="JBHSGL010000007">
    <property type="protein sequence ID" value="MFC4713864.1"/>
    <property type="molecule type" value="Genomic_DNA"/>
</dbReference>
<dbReference type="SUPFAM" id="SSF52402">
    <property type="entry name" value="Adenine nucleotide alpha hydrolases-like"/>
    <property type="match status" value="1"/>
</dbReference>
<keyword evidence="4 8" id="KW-0819">tRNA processing</keyword>
<comment type="domain">
    <text evidence="8">The N-terminal region contains the highly conserved SGGXDS motif, predicted to be a P-loop motif involved in ATP binding.</text>
</comment>